<dbReference type="Proteomes" id="UP000660861">
    <property type="component" value="Unassembled WGS sequence"/>
</dbReference>
<proteinExistence type="predicted"/>
<evidence type="ECO:0000313" key="1">
    <source>
        <dbReference type="EMBL" id="MBC8569351.1"/>
    </source>
</evidence>
<name>A0A926ECC6_9FIRM</name>
<organism evidence="1 2">
    <name type="scientific">Zongyangia hominis</name>
    <dbReference type="NCBI Taxonomy" id="2763677"/>
    <lineage>
        <taxon>Bacteria</taxon>
        <taxon>Bacillati</taxon>
        <taxon>Bacillota</taxon>
        <taxon>Clostridia</taxon>
        <taxon>Eubacteriales</taxon>
        <taxon>Oscillospiraceae</taxon>
        <taxon>Zongyangia</taxon>
    </lineage>
</organism>
<dbReference type="EMBL" id="JACRTC010000001">
    <property type="protein sequence ID" value="MBC8569351.1"/>
    <property type="molecule type" value="Genomic_DNA"/>
</dbReference>
<evidence type="ECO:0000313" key="2">
    <source>
        <dbReference type="Proteomes" id="UP000660861"/>
    </source>
</evidence>
<dbReference type="AlphaFoldDB" id="A0A926ECC6"/>
<protein>
    <submittedName>
        <fullName evidence="1">Uncharacterized protein</fullName>
    </submittedName>
</protein>
<accession>A0A926ECC6</accession>
<dbReference type="RefSeq" id="WP_262396455.1">
    <property type="nucleotide sequence ID" value="NZ_JACRTC010000001.1"/>
</dbReference>
<sequence length="50" mass="5717">MEQFQPAKLDDNTFAQIRDWETMLSQEKGTPIVLVAYEGTKVCPCQKEAQ</sequence>
<gene>
    <name evidence="1" type="ORF">H8709_00715</name>
</gene>
<comment type="caution">
    <text evidence="1">The sequence shown here is derived from an EMBL/GenBank/DDBJ whole genome shotgun (WGS) entry which is preliminary data.</text>
</comment>
<reference evidence="1" key="1">
    <citation type="submission" date="2020-08" db="EMBL/GenBank/DDBJ databases">
        <title>Genome public.</title>
        <authorList>
            <person name="Liu C."/>
            <person name="Sun Q."/>
        </authorList>
    </citation>
    <scope>NUCLEOTIDE SEQUENCE</scope>
    <source>
        <strain evidence="1">NSJ-54</strain>
    </source>
</reference>
<keyword evidence="2" id="KW-1185">Reference proteome</keyword>